<proteinExistence type="predicted"/>
<sequence length="205" mass="23242">MARLILSAERATLTHIDQHCYVNAEMMADFYPVQEITVTKLDQIREAVARYGERVALDRPRESFVITITVPRGQRRPTGFENAYRRGQLGTYAWTHDIFKHPLPMPGDYGVRMWGGRNRPFQLDKCTPLWPDETPDEFTHAAAGHMGLYGWLRATNARVQRLSQCTHTLLDVATVAELRAAYAARRHPLSVAQDALRASPQDLAA</sequence>
<dbReference type="OrthoDB" id="7264354at2"/>
<reference evidence="1 2" key="1">
    <citation type="submission" date="2019-06" db="EMBL/GenBank/DDBJ databases">
        <title>Whole genome shotgun sequence of Acetobacter peroxydans NBRC 13755.</title>
        <authorList>
            <person name="Hosoyama A."/>
            <person name="Uohara A."/>
            <person name="Ohji S."/>
            <person name="Ichikawa N."/>
        </authorList>
    </citation>
    <scope>NUCLEOTIDE SEQUENCE [LARGE SCALE GENOMIC DNA]</scope>
    <source>
        <strain evidence="1 2">NBRC 13755</strain>
    </source>
</reference>
<name>A0A4Y3TWY7_9PROT</name>
<organism evidence="1 2">
    <name type="scientific">Acetobacter peroxydans</name>
    <dbReference type="NCBI Taxonomy" id="104098"/>
    <lineage>
        <taxon>Bacteria</taxon>
        <taxon>Pseudomonadati</taxon>
        <taxon>Pseudomonadota</taxon>
        <taxon>Alphaproteobacteria</taxon>
        <taxon>Acetobacterales</taxon>
        <taxon>Acetobacteraceae</taxon>
        <taxon>Acetobacter</taxon>
    </lineage>
</organism>
<accession>A0A4Y3TWY7</accession>
<gene>
    <name evidence="1" type="ORF">APE01nite_20250</name>
</gene>
<evidence type="ECO:0000313" key="1">
    <source>
        <dbReference type="EMBL" id="GEB86228.1"/>
    </source>
</evidence>
<dbReference type="AlphaFoldDB" id="A0A4Y3TWY7"/>
<comment type="caution">
    <text evidence="1">The sequence shown here is derived from an EMBL/GenBank/DDBJ whole genome shotgun (WGS) entry which is preliminary data.</text>
</comment>
<protein>
    <submittedName>
        <fullName evidence="1">Uncharacterized protein</fullName>
    </submittedName>
</protein>
<keyword evidence="2" id="KW-1185">Reference proteome</keyword>
<dbReference type="EMBL" id="BJMV01000011">
    <property type="protein sequence ID" value="GEB86228.1"/>
    <property type="molecule type" value="Genomic_DNA"/>
</dbReference>
<evidence type="ECO:0000313" key="2">
    <source>
        <dbReference type="Proteomes" id="UP000317730"/>
    </source>
</evidence>
<dbReference type="RefSeq" id="WP_141377203.1">
    <property type="nucleotide sequence ID" value="NZ_BAPL01000002.1"/>
</dbReference>
<dbReference type="Proteomes" id="UP000317730">
    <property type="component" value="Unassembled WGS sequence"/>
</dbReference>